<organism evidence="2 3">
    <name type="scientific">Nonomuraea glycinis</name>
    <dbReference type="NCBI Taxonomy" id="2047744"/>
    <lineage>
        <taxon>Bacteria</taxon>
        <taxon>Bacillati</taxon>
        <taxon>Actinomycetota</taxon>
        <taxon>Actinomycetes</taxon>
        <taxon>Streptosporangiales</taxon>
        <taxon>Streptosporangiaceae</taxon>
        <taxon>Nonomuraea</taxon>
    </lineage>
</organism>
<evidence type="ECO:0000256" key="1">
    <source>
        <dbReference type="SAM" id="Phobius"/>
    </source>
</evidence>
<comment type="caution">
    <text evidence="2">The sequence shown here is derived from an EMBL/GenBank/DDBJ whole genome shotgun (WGS) entry which is preliminary data.</text>
</comment>
<dbReference type="Proteomes" id="UP000660745">
    <property type="component" value="Unassembled WGS sequence"/>
</dbReference>
<feature type="transmembrane region" description="Helical" evidence="1">
    <location>
        <begin position="20"/>
        <end position="42"/>
    </location>
</feature>
<feature type="transmembrane region" description="Helical" evidence="1">
    <location>
        <begin position="91"/>
        <end position="109"/>
    </location>
</feature>
<feature type="transmembrane region" description="Helical" evidence="1">
    <location>
        <begin position="114"/>
        <end position="132"/>
    </location>
</feature>
<evidence type="ECO:0000313" key="2">
    <source>
        <dbReference type="EMBL" id="GGP03963.1"/>
    </source>
</evidence>
<evidence type="ECO:0000313" key="3">
    <source>
        <dbReference type="Proteomes" id="UP000660745"/>
    </source>
</evidence>
<proteinExistence type="predicted"/>
<dbReference type="AlphaFoldDB" id="A0A918A1J1"/>
<reference evidence="2" key="2">
    <citation type="submission" date="2020-09" db="EMBL/GenBank/DDBJ databases">
        <authorList>
            <person name="Sun Q."/>
            <person name="Zhou Y."/>
        </authorList>
    </citation>
    <scope>NUCLEOTIDE SEQUENCE</scope>
    <source>
        <strain evidence="2">CGMCC 4.7430</strain>
    </source>
</reference>
<keyword evidence="1" id="KW-0472">Membrane</keyword>
<name>A0A918A1J1_9ACTN</name>
<keyword evidence="3" id="KW-1185">Reference proteome</keyword>
<protein>
    <submittedName>
        <fullName evidence="2">Uncharacterized protein</fullName>
    </submittedName>
</protein>
<feature type="transmembrane region" description="Helical" evidence="1">
    <location>
        <begin position="138"/>
        <end position="159"/>
    </location>
</feature>
<gene>
    <name evidence="2" type="ORF">GCM10012278_17360</name>
</gene>
<feature type="transmembrane region" description="Helical" evidence="1">
    <location>
        <begin position="62"/>
        <end position="85"/>
    </location>
</feature>
<accession>A0A918A1J1</accession>
<sequence length="173" mass="17605">MLFVAINANEPLPSLAGTLLRVAAVLALMFVIFVYMTAGRMIKTGAVPQGGPAGGPMFGKAYLVIVGVEVVLLFGGLPVLGALGVPEQVNVAWIAFVVGAHFVALAPVWKAPSMLVPGVIPTVLGIAGFVMAGTSALAWVPFVSGVLSGITLLGASAVLSWTQLAELRRVAAA</sequence>
<reference evidence="2" key="1">
    <citation type="journal article" date="2014" name="Int. J. Syst. Evol. Microbiol.">
        <title>Complete genome sequence of Corynebacterium casei LMG S-19264T (=DSM 44701T), isolated from a smear-ripened cheese.</title>
        <authorList>
            <consortium name="US DOE Joint Genome Institute (JGI-PGF)"/>
            <person name="Walter F."/>
            <person name="Albersmeier A."/>
            <person name="Kalinowski J."/>
            <person name="Ruckert C."/>
        </authorList>
    </citation>
    <scope>NUCLEOTIDE SEQUENCE</scope>
    <source>
        <strain evidence="2">CGMCC 4.7430</strain>
    </source>
</reference>
<dbReference type="EMBL" id="BMNK01000002">
    <property type="protein sequence ID" value="GGP03963.1"/>
    <property type="molecule type" value="Genomic_DNA"/>
</dbReference>
<keyword evidence="1" id="KW-0812">Transmembrane</keyword>
<dbReference type="RefSeq" id="WP_225277704.1">
    <property type="nucleotide sequence ID" value="NZ_BMNK01000002.1"/>
</dbReference>
<keyword evidence="1" id="KW-1133">Transmembrane helix</keyword>